<comment type="caution">
    <text evidence="6">The sequence shown here is derived from an EMBL/GenBank/DDBJ whole genome shotgun (WGS) entry which is preliminary data.</text>
</comment>
<dbReference type="InterPro" id="IPR003406">
    <property type="entry name" value="Glyco_trans_14"/>
</dbReference>
<evidence type="ECO:0000256" key="1">
    <source>
        <dbReference type="ARBA" id="ARBA00004606"/>
    </source>
</evidence>
<dbReference type="GO" id="GO:0016757">
    <property type="term" value="F:glycosyltransferase activity"/>
    <property type="evidence" value="ECO:0007669"/>
    <property type="project" value="UniProtKB-KW"/>
</dbReference>
<evidence type="ECO:0000256" key="3">
    <source>
        <dbReference type="ARBA" id="ARBA00022679"/>
    </source>
</evidence>
<organism evidence="6">
    <name type="scientific">termite gut metagenome</name>
    <dbReference type="NCBI Taxonomy" id="433724"/>
    <lineage>
        <taxon>unclassified sequences</taxon>
        <taxon>metagenomes</taxon>
        <taxon>organismal metagenomes</taxon>
    </lineage>
</organism>
<comment type="subcellular location">
    <subcellularLocation>
        <location evidence="1">Membrane</location>
        <topology evidence="1">Single-pass type II membrane protein</topology>
    </subcellularLocation>
</comment>
<dbReference type="EMBL" id="SNRY01000077">
    <property type="protein sequence ID" value="KAA6348118.1"/>
    <property type="molecule type" value="Genomic_DNA"/>
</dbReference>
<keyword evidence="3" id="KW-0808">Transferase</keyword>
<keyword evidence="4" id="KW-0472">Membrane</keyword>
<proteinExistence type="predicted"/>
<evidence type="ECO:0000256" key="4">
    <source>
        <dbReference type="ARBA" id="ARBA00023136"/>
    </source>
</evidence>
<evidence type="ECO:0000313" key="6">
    <source>
        <dbReference type="EMBL" id="KAA6348118.1"/>
    </source>
</evidence>
<dbReference type="AlphaFoldDB" id="A0A5J4SQC8"/>
<keyword evidence="5" id="KW-0325">Glycoprotein</keyword>
<dbReference type="GO" id="GO:0016020">
    <property type="term" value="C:membrane"/>
    <property type="evidence" value="ECO:0007669"/>
    <property type="project" value="UniProtKB-SubCell"/>
</dbReference>
<sequence>MKQAILITAYKNLDFISNIIEHFDEYFDFYIHIDKKCKEDSSIFDKYNQVYVFKQYRIQWGGLNHCKAIFLLMSKAFEKRYGFYHLITGSDYPIKSLNEFKTFFEKY</sequence>
<accession>A0A5J4SQC8</accession>
<evidence type="ECO:0000256" key="5">
    <source>
        <dbReference type="ARBA" id="ARBA00023180"/>
    </source>
</evidence>
<protein>
    <submittedName>
        <fullName evidence="6">Uncharacterized protein</fullName>
    </submittedName>
</protein>
<evidence type="ECO:0000256" key="2">
    <source>
        <dbReference type="ARBA" id="ARBA00022676"/>
    </source>
</evidence>
<dbReference type="Pfam" id="PF02485">
    <property type="entry name" value="Branch"/>
    <property type="match status" value="1"/>
</dbReference>
<reference evidence="6" key="1">
    <citation type="submission" date="2019-03" db="EMBL/GenBank/DDBJ databases">
        <title>Single cell metagenomics reveals metabolic interactions within the superorganism composed of flagellate Streblomastix strix and complex community of Bacteroidetes bacteria on its surface.</title>
        <authorList>
            <person name="Treitli S.C."/>
            <person name="Kolisko M."/>
            <person name="Husnik F."/>
            <person name="Keeling P."/>
            <person name="Hampl V."/>
        </authorList>
    </citation>
    <scope>NUCLEOTIDE SEQUENCE</scope>
    <source>
        <strain evidence="6">STM</strain>
    </source>
</reference>
<name>A0A5J4SQC8_9ZZZZ</name>
<keyword evidence="2" id="KW-0328">Glycosyltransferase</keyword>
<gene>
    <name evidence="6" type="ORF">EZS27_004467</name>
</gene>